<accession>A0A9P9A068</accession>
<keyword evidence="3" id="KW-1185">Reference proteome</keyword>
<evidence type="ECO:0000313" key="3">
    <source>
        <dbReference type="Proteomes" id="UP000758603"/>
    </source>
</evidence>
<dbReference type="RefSeq" id="XP_045962256.1">
    <property type="nucleotide sequence ID" value="XM_046095447.1"/>
</dbReference>
<comment type="caution">
    <text evidence="2">The sequence shown here is derived from an EMBL/GenBank/DDBJ whole genome shotgun (WGS) entry which is preliminary data.</text>
</comment>
<proteinExistence type="predicted"/>
<evidence type="ECO:0000256" key="1">
    <source>
        <dbReference type="SAM" id="Phobius"/>
    </source>
</evidence>
<sequence length="131" mass="14264">MASLFKEIKPLVNATLEASQTINRTGPILAWTQLLMILLLGAIFLVLFGLLVTLNPDLEAERKEFITPVVRLLLAKTVANGRAVRKAVGNPKWVAKTALQMFTGPFRGPNPDVAKLDVVKSNTVKDGKKTA</sequence>
<keyword evidence="1" id="KW-0812">Transmembrane</keyword>
<name>A0A9P9A068_9PEZI</name>
<keyword evidence="1" id="KW-1133">Transmembrane helix</keyword>
<organism evidence="2 3">
    <name type="scientific">Truncatella angustata</name>
    <dbReference type="NCBI Taxonomy" id="152316"/>
    <lineage>
        <taxon>Eukaryota</taxon>
        <taxon>Fungi</taxon>
        <taxon>Dikarya</taxon>
        <taxon>Ascomycota</taxon>
        <taxon>Pezizomycotina</taxon>
        <taxon>Sordariomycetes</taxon>
        <taxon>Xylariomycetidae</taxon>
        <taxon>Amphisphaeriales</taxon>
        <taxon>Sporocadaceae</taxon>
        <taxon>Truncatella</taxon>
    </lineage>
</organism>
<feature type="transmembrane region" description="Helical" evidence="1">
    <location>
        <begin position="28"/>
        <end position="54"/>
    </location>
</feature>
<dbReference type="Proteomes" id="UP000758603">
    <property type="component" value="Unassembled WGS sequence"/>
</dbReference>
<dbReference type="GeneID" id="70124340"/>
<reference evidence="2" key="1">
    <citation type="journal article" date="2021" name="Nat. Commun.">
        <title>Genetic determinants of endophytism in the Arabidopsis root mycobiome.</title>
        <authorList>
            <person name="Mesny F."/>
            <person name="Miyauchi S."/>
            <person name="Thiergart T."/>
            <person name="Pickel B."/>
            <person name="Atanasova L."/>
            <person name="Karlsson M."/>
            <person name="Huettel B."/>
            <person name="Barry K.W."/>
            <person name="Haridas S."/>
            <person name="Chen C."/>
            <person name="Bauer D."/>
            <person name="Andreopoulos W."/>
            <person name="Pangilinan J."/>
            <person name="LaButti K."/>
            <person name="Riley R."/>
            <person name="Lipzen A."/>
            <person name="Clum A."/>
            <person name="Drula E."/>
            <person name="Henrissat B."/>
            <person name="Kohler A."/>
            <person name="Grigoriev I.V."/>
            <person name="Martin F.M."/>
            <person name="Hacquard S."/>
        </authorList>
    </citation>
    <scope>NUCLEOTIDE SEQUENCE</scope>
    <source>
        <strain evidence="2">MPI-SDFR-AT-0073</strain>
    </source>
</reference>
<gene>
    <name evidence="2" type="ORF">BKA67DRAFT_204805</name>
</gene>
<dbReference type="EMBL" id="JAGPXC010000002">
    <property type="protein sequence ID" value="KAH6658022.1"/>
    <property type="molecule type" value="Genomic_DNA"/>
</dbReference>
<dbReference type="OrthoDB" id="4764370at2759"/>
<keyword evidence="1" id="KW-0472">Membrane</keyword>
<protein>
    <submittedName>
        <fullName evidence="2">Uncharacterized protein</fullName>
    </submittedName>
</protein>
<dbReference type="AlphaFoldDB" id="A0A9P9A068"/>
<evidence type="ECO:0000313" key="2">
    <source>
        <dbReference type="EMBL" id="KAH6658022.1"/>
    </source>
</evidence>